<accession>A0ABU6RQH3</accession>
<name>A0ABU6RQH3_9FABA</name>
<evidence type="ECO:0000256" key="1">
    <source>
        <dbReference type="SAM" id="MobiDB-lite"/>
    </source>
</evidence>
<feature type="region of interest" description="Disordered" evidence="1">
    <location>
        <begin position="1"/>
        <end position="125"/>
    </location>
</feature>
<organism evidence="2 3">
    <name type="scientific">Stylosanthes scabra</name>
    <dbReference type="NCBI Taxonomy" id="79078"/>
    <lineage>
        <taxon>Eukaryota</taxon>
        <taxon>Viridiplantae</taxon>
        <taxon>Streptophyta</taxon>
        <taxon>Embryophyta</taxon>
        <taxon>Tracheophyta</taxon>
        <taxon>Spermatophyta</taxon>
        <taxon>Magnoliopsida</taxon>
        <taxon>eudicotyledons</taxon>
        <taxon>Gunneridae</taxon>
        <taxon>Pentapetalae</taxon>
        <taxon>rosids</taxon>
        <taxon>fabids</taxon>
        <taxon>Fabales</taxon>
        <taxon>Fabaceae</taxon>
        <taxon>Papilionoideae</taxon>
        <taxon>50 kb inversion clade</taxon>
        <taxon>dalbergioids sensu lato</taxon>
        <taxon>Dalbergieae</taxon>
        <taxon>Pterocarpus clade</taxon>
        <taxon>Stylosanthes</taxon>
    </lineage>
</organism>
<feature type="region of interest" description="Disordered" evidence="1">
    <location>
        <begin position="155"/>
        <end position="178"/>
    </location>
</feature>
<gene>
    <name evidence="2" type="ORF">PIB30_075684</name>
</gene>
<keyword evidence="3" id="KW-1185">Reference proteome</keyword>
<evidence type="ECO:0000313" key="2">
    <source>
        <dbReference type="EMBL" id="MED6126164.1"/>
    </source>
</evidence>
<sequence length="178" mass="18407">MESSKKDGKGWSIVSRKGKKNVSPLEPNSNKIGPSKDKPKSLANGYGKKPCSGLGRMNTKATSEMGRASSSKSHNSLAHGSTQAPLPSESAAPNGGDRPANLRTPAARGKHKRARPKSLQNSPVISSVVASVGQVMGKDSGDGKTTTELQFAIAKSEAQKTATGKSESHGSDGVVLKT</sequence>
<comment type="caution">
    <text evidence="2">The sequence shown here is derived from an EMBL/GenBank/DDBJ whole genome shotgun (WGS) entry which is preliminary data.</text>
</comment>
<reference evidence="2 3" key="1">
    <citation type="journal article" date="2023" name="Plants (Basel)">
        <title>Bridging the Gap: Combining Genomics and Transcriptomics Approaches to Understand Stylosanthes scabra, an Orphan Legume from the Brazilian Caatinga.</title>
        <authorList>
            <person name="Ferreira-Neto J.R.C."/>
            <person name="da Silva M.D."/>
            <person name="Binneck E."/>
            <person name="de Melo N.F."/>
            <person name="da Silva R.H."/>
            <person name="de Melo A.L.T.M."/>
            <person name="Pandolfi V."/>
            <person name="Bustamante F.O."/>
            <person name="Brasileiro-Vidal A.C."/>
            <person name="Benko-Iseppon A.M."/>
        </authorList>
    </citation>
    <scope>NUCLEOTIDE SEQUENCE [LARGE SCALE GENOMIC DNA]</scope>
    <source>
        <tissue evidence="2">Leaves</tissue>
    </source>
</reference>
<protein>
    <submittedName>
        <fullName evidence="2">Uncharacterized protein</fullName>
    </submittedName>
</protein>
<dbReference type="Proteomes" id="UP001341840">
    <property type="component" value="Unassembled WGS sequence"/>
</dbReference>
<proteinExistence type="predicted"/>
<dbReference type="EMBL" id="JASCZI010031180">
    <property type="protein sequence ID" value="MED6126164.1"/>
    <property type="molecule type" value="Genomic_DNA"/>
</dbReference>
<feature type="compositionally biased region" description="Polar residues" evidence="1">
    <location>
        <begin position="68"/>
        <end position="85"/>
    </location>
</feature>
<evidence type="ECO:0000313" key="3">
    <source>
        <dbReference type="Proteomes" id="UP001341840"/>
    </source>
</evidence>